<dbReference type="EMBL" id="BAABGY010000012">
    <property type="protein sequence ID" value="GAA4339916.1"/>
    <property type="molecule type" value="Genomic_DNA"/>
</dbReference>
<keyword evidence="10" id="KW-1185">Reference proteome</keyword>
<evidence type="ECO:0000256" key="1">
    <source>
        <dbReference type="ARBA" id="ARBA00000971"/>
    </source>
</evidence>
<feature type="chain" id="PRO_5047007560" description="Peptidyl-prolyl cis-trans isomerase" evidence="7">
    <location>
        <begin position="21"/>
        <end position="236"/>
    </location>
</feature>
<reference evidence="10" key="1">
    <citation type="journal article" date="2019" name="Int. J. Syst. Evol. Microbiol.">
        <title>The Global Catalogue of Microorganisms (GCM) 10K type strain sequencing project: providing services to taxonomists for standard genome sequencing and annotation.</title>
        <authorList>
            <consortium name="The Broad Institute Genomics Platform"/>
            <consortium name="The Broad Institute Genome Sequencing Center for Infectious Disease"/>
            <person name="Wu L."/>
            <person name="Ma J."/>
        </authorList>
    </citation>
    <scope>NUCLEOTIDE SEQUENCE [LARGE SCALE GENOMIC DNA]</scope>
    <source>
        <strain evidence="10">JCM 17919</strain>
    </source>
</reference>
<dbReference type="InterPro" id="IPR001179">
    <property type="entry name" value="PPIase_FKBP_dom"/>
</dbReference>
<dbReference type="RefSeq" id="WP_345257361.1">
    <property type="nucleotide sequence ID" value="NZ_BAABGY010000012.1"/>
</dbReference>
<sequence>MKKLFLVSALAVSLASSAQKKPVAKPAAKSPATPGLKNMTDSASYAIGISVANFYKQQGMKSLNPTLVARAIQDALGGKTTLLSEHQAQTVLMNYMNRAQASKAQPNIDAGERFLAQNRKKPGVKVTASGLQYEVIKEGEGPKPAATDTVVAHYAGTLIDGKKFDNSYDRNEPITIPLNGVIRGWTEGLQLMSAGSKYRFFIPYQLGYGTNDAGSIPAGSALIFEVELLEVKGKKQ</sequence>
<dbReference type="PROSITE" id="PS50059">
    <property type="entry name" value="FKBP_PPIASE"/>
    <property type="match status" value="1"/>
</dbReference>
<evidence type="ECO:0000256" key="2">
    <source>
        <dbReference type="ARBA" id="ARBA00006577"/>
    </source>
</evidence>
<protein>
    <recommendedName>
        <fullName evidence="6">Peptidyl-prolyl cis-trans isomerase</fullName>
        <ecNumber evidence="6">5.2.1.8</ecNumber>
    </recommendedName>
</protein>
<accession>A0ABP8HIP9</accession>
<dbReference type="InterPro" id="IPR036944">
    <property type="entry name" value="PPIase_FKBP_N_sf"/>
</dbReference>
<dbReference type="PANTHER" id="PTHR43811">
    <property type="entry name" value="FKBP-TYPE PEPTIDYL-PROLYL CIS-TRANS ISOMERASE FKPA"/>
    <property type="match status" value="1"/>
</dbReference>
<comment type="caution">
    <text evidence="9">The sequence shown here is derived from an EMBL/GenBank/DDBJ whole genome shotgun (WGS) entry which is preliminary data.</text>
</comment>
<organism evidence="9 10">
    <name type="scientific">Flaviaesturariibacter amylovorans</name>
    <dbReference type="NCBI Taxonomy" id="1084520"/>
    <lineage>
        <taxon>Bacteria</taxon>
        <taxon>Pseudomonadati</taxon>
        <taxon>Bacteroidota</taxon>
        <taxon>Chitinophagia</taxon>
        <taxon>Chitinophagales</taxon>
        <taxon>Chitinophagaceae</taxon>
        <taxon>Flaviaestuariibacter</taxon>
    </lineage>
</organism>
<name>A0ABP8HIP9_9BACT</name>
<gene>
    <name evidence="9" type="primary">fkpA</name>
    <name evidence="9" type="ORF">GCM10023184_37320</name>
</gene>
<evidence type="ECO:0000313" key="9">
    <source>
        <dbReference type="EMBL" id="GAA4339916.1"/>
    </source>
</evidence>
<dbReference type="SUPFAM" id="SSF54534">
    <property type="entry name" value="FKBP-like"/>
    <property type="match status" value="1"/>
</dbReference>
<dbReference type="Proteomes" id="UP001501725">
    <property type="component" value="Unassembled WGS sequence"/>
</dbReference>
<dbReference type="GO" id="GO:0016853">
    <property type="term" value="F:isomerase activity"/>
    <property type="evidence" value="ECO:0007669"/>
    <property type="project" value="UniProtKB-KW"/>
</dbReference>
<evidence type="ECO:0000256" key="5">
    <source>
        <dbReference type="PROSITE-ProRule" id="PRU00277"/>
    </source>
</evidence>
<dbReference type="PANTHER" id="PTHR43811:SF19">
    <property type="entry name" value="39 KDA FK506-BINDING NUCLEAR PROTEIN"/>
    <property type="match status" value="1"/>
</dbReference>
<comment type="similarity">
    <text evidence="2 6">Belongs to the FKBP-type PPIase family.</text>
</comment>
<keyword evidence="7" id="KW-0732">Signal</keyword>
<evidence type="ECO:0000313" key="10">
    <source>
        <dbReference type="Proteomes" id="UP001501725"/>
    </source>
</evidence>
<feature type="domain" description="PPIase FKBP-type" evidence="8">
    <location>
        <begin position="147"/>
        <end position="232"/>
    </location>
</feature>
<feature type="signal peptide" evidence="7">
    <location>
        <begin position="1"/>
        <end position="20"/>
    </location>
</feature>
<dbReference type="EC" id="5.2.1.8" evidence="6"/>
<evidence type="ECO:0000256" key="3">
    <source>
        <dbReference type="ARBA" id="ARBA00023110"/>
    </source>
</evidence>
<keyword evidence="3 5" id="KW-0697">Rotamase</keyword>
<dbReference type="Pfam" id="PF01346">
    <property type="entry name" value="FKBP_N"/>
    <property type="match status" value="1"/>
</dbReference>
<evidence type="ECO:0000259" key="8">
    <source>
        <dbReference type="PROSITE" id="PS50059"/>
    </source>
</evidence>
<evidence type="ECO:0000256" key="4">
    <source>
        <dbReference type="ARBA" id="ARBA00023235"/>
    </source>
</evidence>
<comment type="catalytic activity">
    <reaction evidence="1 5 6">
        <text>[protein]-peptidylproline (omega=180) = [protein]-peptidylproline (omega=0)</text>
        <dbReference type="Rhea" id="RHEA:16237"/>
        <dbReference type="Rhea" id="RHEA-COMP:10747"/>
        <dbReference type="Rhea" id="RHEA-COMP:10748"/>
        <dbReference type="ChEBI" id="CHEBI:83833"/>
        <dbReference type="ChEBI" id="CHEBI:83834"/>
        <dbReference type="EC" id="5.2.1.8"/>
    </reaction>
</comment>
<dbReference type="InterPro" id="IPR046357">
    <property type="entry name" value="PPIase_dom_sf"/>
</dbReference>
<dbReference type="Gene3D" id="3.10.50.40">
    <property type="match status" value="1"/>
</dbReference>
<proteinExistence type="inferred from homology"/>
<dbReference type="InterPro" id="IPR000774">
    <property type="entry name" value="PPIase_FKBP_N"/>
</dbReference>
<dbReference type="Pfam" id="PF00254">
    <property type="entry name" value="FKBP_C"/>
    <property type="match status" value="1"/>
</dbReference>
<dbReference type="Gene3D" id="1.10.287.460">
    <property type="entry name" value="Peptidyl-prolyl cis-trans isomerase, FKBP-type, N-terminal domain"/>
    <property type="match status" value="1"/>
</dbReference>
<evidence type="ECO:0000256" key="6">
    <source>
        <dbReference type="RuleBase" id="RU003915"/>
    </source>
</evidence>
<keyword evidence="4 5" id="KW-0413">Isomerase</keyword>
<evidence type="ECO:0000256" key="7">
    <source>
        <dbReference type="SAM" id="SignalP"/>
    </source>
</evidence>